<name>A0ABT6BFQ4_9GAMM</name>
<comment type="caution">
    <text evidence="1">The sequence shown here is derived from an EMBL/GenBank/DDBJ whole genome shotgun (WGS) entry which is preliminary data.</text>
</comment>
<dbReference type="EMBL" id="JARJJS010000007">
    <property type="protein sequence ID" value="MDF4026830.1"/>
    <property type="molecule type" value="Genomic_DNA"/>
</dbReference>
<dbReference type="RefSeq" id="WP_320551608.1">
    <property type="nucleotide sequence ID" value="NZ_JAQLOK010000003.1"/>
</dbReference>
<organism evidence="1 2">
    <name type="scientific">Luteibacter sahnii</name>
    <dbReference type="NCBI Taxonomy" id="3021977"/>
    <lineage>
        <taxon>Bacteria</taxon>
        <taxon>Pseudomonadati</taxon>
        <taxon>Pseudomonadota</taxon>
        <taxon>Gammaproteobacteria</taxon>
        <taxon>Lysobacterales</taxon>
        <taxon>Rhodanobacteraceae</taxon>
        <taxon>Luteibacter</taxon>
    </lineage>
</organism>
<proteinExistence type="predicted"/>
<gene>
    <name evidence="1" type="ORF">P3W24_17790</name>
</gene>
<reference evidence="1 2" key="1">
    <citation type="journal article" date="2024" name="Curr. Microbiol.">
        <title>Luteibacter sahnii sp. nov., A Novel Yellow-Colored Xanthomonadin Pigment Producing Probiotic Bacterium from Healthy Rice Seed Microbiome.</title>
        <authorList>
            <person name="Jaiswal G."/>
            <person name="Rana R."/>
            <person name="Nayak P.K."/>
            <person name="Chouhan R."/>
            <person name="Gandhi S.G."/>
            <person name="Patel H.K."/>
            <person name="Patil P.B."/>
        </authorList>
    </citation>
    <scope>NUCLEOTIDE SEQUENCE [LARGE SCALE GENOMIC DNA]</scope>
    <source>
        <strain evidence="1 2">PPL201</strain>
    </source>
</reference>
<keyword evidence="2" id="KW-1185">Reference proteome</keyword>
<evidence type="ECO:0000313" key="2">
    <source>
        <dbReference type="Proteomes" id="UP001528850"/>
    </source>
</evidence>
<evidence type="ECO:0000313" key="1">
    <source>
        <dbReference type="EMBL" id="MDF4026830.1"/>
    </source>
</evidence>
<protein>
    <submittedName>
        <fullName evidence="1">Uncharacterized protein</fullName>
    </submittedName>
</protein>
<dbReference type="Proteomes" id="UP001528850">
    <property type="component" value="Unassembled WGS sequence"/>
</dbReference>
<accession>A0ABT6BFQ4</accession>
<sequence length="95" mass="10538">MHVAGPLSVRECSVADVRRVEAGNRDDASYDTVFLFFHAEHDLLVVSERDKGFADLVRDLTPVFPGIEGWLAALPPVKYQLTSVDLWLREPGVSA</sequence>